<evidence type="ECO:0000256" key="3">
    <source>
        <dbReference type="ARBA" id="ARBA00022801"/>
    </source>
</evidence>
<dbReference type="GO" id="GO:0046872">
    <property type="term" value="F:metal ion binding"/>
    <property type="evidence" value="ECO:0007669"/>
    <property type="project" value="UniProtKB-KW"/>
</dbReference>
<dbReference type="Proteomes" id="UP000197290">
    <property type="component" value="Unassembled WGS sequence"/>
</dbReference>
<dbReference type="Gene3D" id="3.30.70.1020">
    <property type="entry name" value="Trehalose-6-phosphate phosphatase related protein, domain 2"/>
    <property type="match status" value="1"/>
</dbReference>
<dbReference type="RefSeq" id="WP_245828987.1">
    <property type="nucleotide sequence ID" value="NZ_NBBI01000001.1"/>
</dbReference>
<organism evidence="5 6">
    <name type="scientific">Sphingomonas dokdonensis</name>
    <dbReference type="NCBI Taxonomy" id="344880"/>
    <lineage>
        <taxon>Bacteria</taxon>
        <taxon>Pseudomonadati</taxon>
        <taxon>Pseudomonadota</taxon>
        <taxon>Alphaproteobacteria</taxon>
        <taxon>Sphingomonadales</taxon>
        <taxon>Sphingomonadaceae</taxon>
        <taxon>Sphingomonas</taxon>
    </lineage>
</organism>
<reference evidence="5 6" key="1">
    <citation type="submission" date="2017-03" db="EMBL/GenBank/DDBJ databases">
        <title>Genome sequence of Sphingomonas dokdonensis DSM 21029.</title>
        <authorList>
            <person name="Poehlein A."/>
            <person name="Wuebbeler J.H."/>
            <person name="Steinbuechel A."/>
            <person name="Daniel R."/>
        </authorList>
    </citation>
    <scope>NUCLEOTIDE SEQUENCE [LARGE SCALE GENOMIC DNA]</scope>
    <source>
        <strain evidence="5 6">DSM 21029</strain>
    </source>
</reference>
<comment type="similarity">
    <text evidence="2 4">Belongs to the trehalose phosphatase family.</text>
</comment>
<protein>
    <recommendedName>
        <fullName evidence="4">Trehalose 6-phosphate phosphatase</fullName>
        <ecNumber evidence="4">3.1.3.12</ecNumber>
    </recommendedName>
</protein>
<dbReference type="EC" id="3.1.3.12" evidence="4"/>
<dbReference type="InterPro" id="IPR044651">
    <property type="entry name" value="OTSB-like"/>
</dbReference>
<dbReference type="NCBIfam" id="TIGR00685">
    <property type="entry name" value="T6PP"/>
    <property type="match status" value="1"/>
</dbReference>
<accession>A0A245ZUT3</accession>
<dbReference type="GO" id="GO:0005992">
    <property type="term" value="P:trehalose biosynthetic process"/>
    <property type="evidence" value="ECO:0007669"/>
    <property type="project" value="UniProtKB-UniPathway"/>
</dbReference>
<keyword evidence="4" id="KW-0460">Magnesium</keyword>
<dbReference type="NCBIfam" id="TIGR01484">
    <property type="entry name" value="HAD-SF-IIB"/>
    <property type="match status" value="1"/>
</dbReference>
<evidence type="ECO:0000313" key="5">
    <source>
        <dbReference type="EMBL" id="OWK33470.1"/>
    </source>
</evidence>
<dbReference type="EMBL" id="NBBI01000001">
    <property type="protein sequence ID" value="OWK33470.1"/>
    <property type="molecule type" value="Genomic_DNA"/>
</dbReference>
<dbReference type="SUPFAM" id="SSF56784">
    <property type="entry name" value="HAD-like"/>
    <property type="match status" value="1"/>
</dbReference>
<dbReference type="InterPro" id="IPR003337">
    <property type="entry name" value="Trehalose_PPase"/>
</dbReference>
<dbReference type="InterPro" id="IPR006379">
    <property type="entry name" value="HAD-SF_hydro_IIB"/>
</dbReference>
<dbReference type="UniPathway" id="UPA00299"/>
<dbReference type="Gene3D" id="3.40.50.1000">
    <property type="entry name" value="HAD superfamily/HAD-like"/>
    <property type="match status" value="1"/>
</dbReference>
<evidence type="ECO:0000256" key="4">
    <source>
        <dbReference type="RuleBase" id="RU361117"/>
    </source>
</evidence>
<dbReference type="PANTHER" id="PTHR43768">
    <property type="entry name" value="TREHALOSE 6-PHOSPHATE PHOSPHATASE"/>
    <property type="match status" value="1"/>
</dbReference>
<gene>
    <name evidence="5" type="primary">otsB</name>
    <name evidence="5" type="ORF">SPDO_03490</name>
</gene>
<keyword evidence="4" id="KW-0479">Metal-binding</keyword>
<dbReference type="GO" id="GO:0004805">
    <property type="term" value="F:trehalose-phosphatase activity"/>
    <property type="evidence" value="ECO:0007669"/>
    <property type="project" value="UniProtKB-EC"/>
</dbReference>
<comment type="pathway">
    <text evidence="1 4">Glycan biosynthesis; trehalose biosynthesis.</text>
</comment>
<sequence length="247" mass="25588">MTMAFTLPPPPVLTATGHALLLDFDGTLVDLVDRPDAVVVDAALVDVLQRLMGTFDGRVALVSGRSVAQIHAFLGEAVPGLSVVGSHGAELALRGEQIAQYRPAALDEAEQAFRAAFAGDEGVVIEVKSLGVAAHYRMAPGRAAEALQVAERFAGTDDLVLQEGKMMVELRTGGHDKGSGIAALLEHEGFAGSVPVFAGDDVTDEAGFAAVEGMNGKGVLVGPMRDTAASCRLDDVAAVRAWLGKMA</sequence>
<evidence type="ECO:0000313" key="6">
    <source>
        <dbReference type="Proteomes" id="UP000197290"/>
    </source>
</evidence>
<dbReference type="AlphaFoldDB" id="A0A245ZUT3"/>
<comment type="cofactor">
    <cofactor evidence="4">
        <name>Mg(2+)</name>
        <dbReference type="ChEBI" id="CHEBI:18420"/>
    </cofactor>
</comment>
<dbReference type="PANTHER" id="PTHR43768:SF3">
    <property type="entry name" value="TREHALOSE 6-PHOSPHATE PHOSPHATASE"/>
    <property type="match status" value="1"/>
</dbReference>
<name>A0A245ZUT3_9SPHN</name>
<comment type="function">
    <text evidence="4">Removes the phosphate from trehalose 6-phosphate to produce free trehalose.</text>
</comment>
<dbReference type="InterPro" id="IPR023214">
    <property type="entry name" value="HAD_sf"/>
</dbReference>
<keyword evidence="6" id="KW-1185">Reference proteome</keyword>
<comment type="caution">
    <text evidence="5">The sequence shown here is derived from an EMBL/GenBank/DDBJ whole genome shotgun (WGS) entry which is preliminary data.</text>
</comment>
<evidence type="ECO:0000256" key="1">
    <source>
        <dbReference type="ARBA" id="ARBA00005199"/>
    </source>
</evidence>
<dbReference type="InterPro" id="IPR036412">
    <property type="entry name" value="HAD-like_sf"/>
</dbReference>
<evidence type="ECO:0000256" key="2">
    <source>
        <dbReference type="ARBA" id="ARBA00008770"/>
    </source>
</evidence>
<comment type="catalytic activity">
    <reaction evidence="4">
        <text>alpha,alpha-trehalose 6-phosphate + H2O = alpha,alpha-trehalose + phosphate</text>
        <dbReference type="Rhea" id="RHEA:23420"/>
        <dbReference type="ChEBI" id="CHEBI:15377"/>
        <dbReference type="ChEBI" id="CHEBI:16551"/>
        <dbReference type="ChEBI" id="CHEBI:43474"/>
        <dbReference type="ChEBI" id="CHEBI:58429"/>
        <dbReference type="EC" id="3.1.3.12"/>
    </reaction>
</comment>
<dbReference type="Pfam" id="PF02358">
    <property type="entry name" value="Trehalose_PPase"/>
    <property type="match status" value="1"/>
</dbReference>
<keyword evidence="3 4" id="KW-0378">Hydrolase</keyword>
<proteinExistence type="inferred from homology"/>